<reference evidence="1 2" key="1">
    <citation type="submission" date="2018-05" db="EMBL/GenBank/DDBJ databases">
        <authorList>
            <consortium name="IHU Genomes"/>
        </authorList>
    </citation>
    <scope>NUCLEOTIDE SEQUENCE [LARGE SCALE GENOMIC DNA]</scope>
    <source>
        <strain evidence="1 2">P7336</strain>
    </source>
</reference>
<dbReference type="EMBL" id="UEGW01000001">
    <property type="protein sequence ID" value="SRX92456.1"/>
    <property type="molecule type" value="Genomic_DNA"/>
</dbReference>
<dbReference type="SUPFAM" id="SSF54427">
    <property type="entry name" value="NTF2-like"/>
    <property type="match status" value="1"/>
</dbReference>
<keyword evidence="2" id="KW-1185">Reference proteome</keyword>
<gene>
    <name evidence="1" type="ORF">MSP7336_00681</name>
</gene>
<name>A0A375YUA8_MYCSH</name>
<sequence length="125" mass="13727">MAGAVALITAVVVTAVLLTQVAPKPKSDEAQIRALIAKATTTNSSDLSEFRELWCAKIQRVIDQVQQFHPTLPEPPSKSRGQITVKSIEIDGDKATATIANTNHGRTRDAQMTFRKERGEWKLCL</sequence>
<evidence type="ECO:0000313" key="2">
    <source>
        <dbReference type="Proteomes" id="UP000252015"/>
    </source>
</evidence>
<dbReference type="STRING" id="29313.BHQ16_10450"/>
<protein>
    <recommendedName>
        <fullName evidence="3">DUF4878 domain-containing protein</fullName>
    </recommendedName>
</protein>
<accession>A0A375YUA8</accession>
<dbReference type="AlphaFoldDB" id="A0A375YUA8"/>
<evidence type="ECO:0008006" key="3">
    <source>
        <dbReference type="Google" id="ProtNLM"/>
    </source>
</evidence>
<dbReference type="InterPro" id="IPR032710">
    <property type="entry name" value="NTF2-like_dom_sf"/>
</dbReference>
<dbReference type="RefSeq" id="WP_113963038.1">
    <property type="nucleotide sequence ID" value="NZ_UEGW01000001.1"/>
</dbReference>
<organism evidence="1 2">
    <name type="scientific">Mycobacterium shimoidei</name>
    <dbReference type="NCBI Taxonomy" id="29313"/>
    <lineage>
        <taxon>Bacteria</taxon>
        <taxon>Bacillati</taxon>
        <taxon>Actinomycetota</taxon>
        <taxon>Actinomycetes</taxon>
        <taxon>Mycobacteriales</taxon>
        <taxon>Mycobacteriaceae</taxon>
        <taxon>Mycobacterium</taxon>
    </lineage>
</organism>
<proteinExistence type="predicted"/>
<evidence type="ECO:0000313" key="1">
    <source>
        <dbReference type="EMBL" id="SRX92456.1"/>
    </source>
</evidence>
<dbReference type="Proteomes" id="UP000252015">
    <property type="component" value="Unassembled WGS sequence"/>
</dbReference>